<organism evidence="2 3">
    <name type="scientific">Trypanosoma cruzi Dm28c</name>
    <dbReference type="NCBI Taxonomy" id="1416333"/>
    <lineage>
        <taxon>Eukaryota</taxon>
        <taxon>Discoba</taxon>
        <taxon>Euglenozoa</taxon>
        <taxon>Kinetoplastea</taxon>
        <taxon>Metakinetoplastina</taxon>
        <taxon>Trypanosomatida</taxon>
        <taxon>Trypanosomatidae</taxon>
        <taxon>Trypanosoma</taxon>
        <taxon>Schizotrypanum</taxon>
    </lineage>
</organism>
<dbReference type="Proteomes" id="UP000017861">
    <property type="component" value="Unassembled WGS sequence"/>
</dbReference>
<feature type="compositionally biased region" description="Basic and acidic residues" evidence="1">
    <location>
        <begin position="7"/>
        <end position="24"/>
    </location>
</feature>
<feature type="compositionally biased region" description="Basic and acidic residues" evidence="1">
    <location>
        <begin position="181"/>
        <end position="192"/>
    </location>
</feature>
<gene>
    <name evidence="2" type="ORF">TCDM_13335</name>
</gene>
<protein>
    <submittedName>
        <fullName evidence="2">Uncharacterized protein</fullName>
    </submittedName>
</protein>
<sequence length="323" mass="36513">MTGVASLHRESERSKRKKSSEGREMLTGLPAREMKKKKKILKTRRQGVAVCVALLVSARPGRNKKKQEGKKCVLRPTGPRRTPTRHGSLSAPFVAAPPHACSRRGAQGRLHERVGGCASGAVGRKHTAPLTGRVQQQTIKEGRVEKKPSTVIAPKERRNAGVKDKNKKTQNNLRIKRSKRKNYERTTKQKQEKANYLKDKLVLGSNSVQRRAQVSHAAASHSSQSCKPPQSQQKQQRWQQSALTHNAGITCCFSNSMGVQSCRLLHTSLRCIRRHFLCSGRFPHHRIFLSSTSLLRLRPGRLLHRSFRSYRCRRRRLLISRLG</sequence>
<dbReference type="EMBL" id="AYLP01000959">
    <property type="protein sequence ID" value="ESS55210.1"/>
    <property type="molecule type" value="Genomic_DNA"/>
</dbReference>
<proteinExistence type="predicted"/>
<feature type="region of interest" description="Disordered" evidence="1">
    <location>
        <begin position="62"/>
        <end position="100"/>
    </location>
</feature>
<feature type="region of interest" description="Disordered" evidence="1">
    <location>
        <begin position="214"/>
        <end position="239"/>
    </location>
</feature>
<evidence type="ECO:0000313" key="2">
    <source>
        <dbReference type="EMBL" id="ESS55210.1"/>
    </source>
</evidence>
<dbReference type="AlphaFoldDB" id="V5A352"/>
<feature type="compositionally biased region" description="Basic and acidic residues" evidence="1">
    <location>
        <begin position="140"/>
        <end position="164"/>
    </location>
</feature>
<reference evidence="2 3" key="1">
    <citation type="journal article" date="2014" name="Genome Announc.">
        <title>Trypanosoma cruzi Clone Dm28c Draft Genome Sequence.</title>
        <authorList>
            <person name="Grisard E.C."/>
            <person name="Teixeira S.M."/>
            <person name="de Almeida L.G."/>
            <person name="Stoco P.H."/>
            <person name="Gerber A.L."/>
            <person name="Talavera-Lopez C."/>
            <person name="Lima O.C."/>
            <person name="Andersson B."/>
            <person name="de Vasconcelos A.T."/>
        </authorList>
    </citation>
    <scope>NUCLEOTIDE SEQUENCE [LARGE SCALE GENOMIC DNA]</scope>
    <source>
        <strain evidence="2 3">Dm28c</strain>
    </source>
</reference>
<comment type="caution">
    <text evidence="2">The sequence shown here is derived from an EMBL/GenBank/DDBJ whole genome shotgun (WGS) entry which is preliminary data.</text>
</comment>
<feature type="region of interest" description="Disordered" evidence="1">
    <location>
        <begin position="1"/>
        <end position="41"/>
    </location>
</feature>
<evidence type="ECO:0000256" key="1">
    <source>
        <dbReference type="SAM" id="MobiDB-lite"/>
    </source>
</evidence>
<dbReference type="VEuPathDB" id="TriTrypDB:TCDM_13335"/>
<evidence type="ECO:0000313" key="3">
    <source>
        <dbReference type="Proteomes" id="UP000017861"/>
    </source>
</evidence>
<name>V5A352_TRYCR</name>
<feature type="region of interest" description="Disordered" evidence="1">
    <location>
        <begin position="120"/>
        <end position="192"/>
    </location>
</feature>
<accession>V5A352</accession>